<comment type="caution">
    <text evidence="1">The sequence shown here is derived from an EMBL/GenBank/DDBJ whole genome shotgun (WGS) entry which is preliminary data.</text>
</comment>
<protein>
    <submittedName>
        <fullName evidence="1">Unnamed protein product</fullName>
    </submittedName>
</protein>
<accession>A0AAN5BV16</accession>
<gene>
    <name evidence="1" type="ORF">Aory04_000323000</name>
</gene>
<evidence type="ECO:0000313" key="2">
    <source>
        <dbReference type="Proteomes" id="UP001165205"/>
    </source>
</evidence>
<name>A0AAN5BV16_ASPOZ</name>
<dbReference type="Proteomes" id="UP001165205">
    <property type="component" value="Unassembled WGS sequence"/>
</dbReference>
<dbReference type="AlphaFoldDB" id="A0AAN5BV16"/>
<dbReference type="EMBL" id="BSYA01000026">
    <property type="protein sequence ID" value="GMG26400.1"/>
    <property type="molecule type" value="Genomic_DNA"/>
</dbReference>
<sequence>MDEALERTTSLSTVSWISMCGNTLPTVGLRARGSGGGVVPNLFGRLRNFDPKLHRPHLDSFIGDKYLPSALFLQYFPQMEMVHLHNFSEERMDNLIMGIQAIHQALVEHGDPKLRNMMVIKDDPSRVMWTVQKPIMNVPSQIGNGVCWLRRKR</sequence>
<evidence type="ECO:0000313" key="1">
    <source>
        <dbReference type="EMBL" id="GMG26400.1"/>
    </source>
</evidence>
<reference evidence="1" key="1">
    <citation type="submission" date="2023-04" db="EMBL/GenBank/DDBJ databases">
        <title>Aspergillus oryzae NBRC 4228.</title>
        <authorList>
            <person name="Ichikawa N."/>
            <person name="Sato H."/>
            <person name="Tonouchi N."/>
        </authorList>
    </citation>
    <scope>NUCLEOTIDE SEQUENCE</scope>
    <source>
        <strain evidence="1">NBRC 4228</strain>
    </source>
</reference>
<proteinExistence type="predicted"/>
<organism evidence="1 2">
    <name type="scientific">Aspergillus oryzae</name>
    <name type="common">Yellow koji mold</name>
    <dbReference type="NCBI Taxonomy" id="5062"/>
    <lineage>
        <taxon>Eukaryota</taxon>
        <taxon>Fungi</taxon>
        <taxon>Dikarya</taxon>
        <taxon>Ascomycota</taxon>
        <taxon>Pezizomycotina</taxon>
        <taxon>Eurotiomycetes</taxon>
        <taxon>Eurotiomycetidae</taxon>
        <taxon>Eurotiales</taxon>
        <taxon>Aspergillaceae</taxon>
        <taxon>Aspergillus</taxon>
        <taxon>Aspergillus subgen. Circumdati</taxon>
    </lineage>
</organism>